<gene>
    <name evidence="1" type="ORF">SG0102_16120</name>
</gene>
<reference evidence="1 2" key="1">
    <citation type="submission" date="2018-11" db="EMBL/GenBank/DDBJ databases">
        <title>Novel Erysipelotrichaceae bacterium isolated from small intestine of a swine.</title>
        <authorList>
            <person name="Kim J.S."/>
            <person name="Choe H."/>
            <person name="Lee Y.R."/>
            <person name="Kim K.M."/>
            <person name="Park D.S."/>
        </authorList>
    </citation>
    <scope>NUCLEOTIDE SEQUENCE [LARGE SCALE GENOMIC DNA]</scope>
    <source>
        <strain evidence="1 2">SG0102</strain>
    </source>
</reference>
<dbReference type="KEGG" id="ebm:SG0102_16120"/>
<name>A0A3G9JQY7_9FIRM</name>
<dbReference type="RefSeq" id="WP_125119514.1">
    <property type="nucleotide sequence ID" value="NZ_AP019309.1"/>
</dbReference>
<evidence type="ECO:0000313" key="1">
    <source>
        <dbReference type="EMBL" id="BBH26678.1"/>
    </source>
</evidence>
<organism evidence="1 2">
    <name type="scientific">Intestinibaculum porci</name>
    <dbReference type="NCBI Taxonomy" id="2487118"/>
    <lineage>
        <taxon>Bacteria</taxon>
        <taxon>Bacillati</taxon>
        <taxon>Bacillota</taxon>
        <taxon>Erysipelotrichia</taxon>
        <taxon>Erysipelotrichales</taxon>
        <taxon>Erysipelotrichaceae</taxon>
        <taxon>Intestinibaculum</taxon>
    </lineage>
</organism>
<dbReference type="Proteomes" id="UP000268059">
    <property type="component" value="Chromosome"/>
</dbReference>
<dbReference type="AlphaFoldDB" id="A0A3G9JQY7"/>
<accession>A0A3G9JQY7</accession>
<dbReference type="InParanoid" id="A0A3G9JQY7"/>
<proteinExistence type="predicted"/>
<keyword evidence="2" id="KW-1185">Reference proteome</keyword>
<sequence>MLVDVVFLGNHYKISDQLKIRVALTMLNVNLTRELRYKMTNFNFKLHNWEDLEGIIDKYATEFEIYSSYIVSDSNLVNDNPYVNQFREMLYVLKSYYNNAVKEIDQAGSQAIDQAKAQAASTITGPGFGVITNSVSSMIAYDLVSNAAVNKQEKKATEELYKLVTYIKQQAEEQLNELGKSLGSNYFLKSEDLIENIGNYMQTLTESLLVKYGQMNQEELDQYDPETAQRILDQKKR</sequence>
<dbReference type="EMBL" id="AP019309">
    <property type="protein sequence ID" value="BBH26678.1"/>
    <property type="molecule type" value="Genomic_DNA"/>
</dbReference>
<protein>
    <submittedName>
        <fullName evidence="1">Uncharacterized protein</fullName>
    </submittedName>
</protein>
<evidence type="ECO:0000313" key="2">
    <source>
        <dbReference type="Proteomes" id="UP000268059"/>
    </source>
</evidence>